<gene>
    <name evidence="2" type="ORF">SK128_011956</name>
</gene>
<dbReference type="AlphaFoldDB" id="A0AAN8X1R4"/>
<reference evidence="2 3" key="1">
    <citation type="submission" date="2023-11" db="EMBL/GenBank/DDBJ databases">
        <title>Halocaridina rubra genome assembly.</title>
        <authorList>
            <person name="Smith C."/>
        </authorList>
    </citation>
    <scope>NUCLEOTIDE SEQUENCE [LARGE SCALE GENOMIC DNA]</scope>
    <source>
        <strain evidence="2">EP-1</strain>
        <tissue evidence="2">Whole</tissue>
    </source>
</reference>
<organism evidence="2 3">
    <name type="scientific">Halocaridina rubra</name>
    <name type="common">Hawaiian red shrimp</name>
    <dbReference type="NCBI Taxonomy" id="373956"/>
    <lineage>
        <taxon>Eukaryota</taxon>
        <taxon>Metazoa</taxon>
        <taxon>Ecdysozoa</taxon>
        <taxon>Arthropoda</taxon>
        <taxon>Crustacea</taxon>
        <taxon>Multicrustacea</taxon>
        <taxon>Malacostraca</taxon>
        <taxon>Eumalacostraca</taxon>
        <taxon>Eucarida</taxon>
        <taxon>Decapoda</taxon>
        <taxon>Pleocyemata</taxon>
        <taxon>Caridea</taxon>
        <taxon>Atyoidea</taxon>
        <taxon>Atyidae</taxon>
        <taxon>Halocaridina</taxon>
    </lineage>
</organism>
<dbReference type="EMBL" id="JAXCGZ010015097">
    <property type="protein sequence ID" value="KAK7071339.1"/>
    <property type="molecule type" value="Genomic_DNA"/>
</dbReference>
<feature type="compositionally biased region" description="Polar residues" evidence="1">
    <location>
        <begin position="17"/>
        <end position="27"/>
    </location>
</feature>
<evidence type="ECO:0000256" key="1">
    <source>
        <dbReference type="SAM" id="MobiDB-lite"/>
    </source>
</evidence>
<comment type="caution">
    <text evidence="2">The sequence shown here is derived from an EMBL/GenBank/DDBJ whole genome shotgun (WGS) entry which is preliminary data.</text>
</comment>
<evidence type="ECO:0000313" key="3">
    <source>
        <dbReference type="Proteomes" id="UP001381693"/>
    </source>
</evidence>
<sequence>MFSHRKLESKKHEEGFTRSNGSSSAVRRTSVWGGVRTSLRALVRRAALGEPFDRVLVIM</sequence>
<keyword evidence="3" id="KW-1185">Reference proteome</keyword>
<evidence type="ECO:0000313" key="2">
    <source>
        <dbReference type="EMBL" id="KAK7071339.1"/>
    </source>
</evidence>
<dbReference type="Proteomes" id="UP001381693">
    <property type="component" value="Unassembled WGS sequence"/>
</dbReference>
<protein>
    <submittedName>
        <fullName evidence="2">Uncharacterized protein</fullName>
    </submittedName>
</protein>
<accession>A0AAN8X1R4</accession>
<name>A0AAN8X1R4_HALRR</name>
<feature type="region of interest" description="Disordered" evidence="1">
    <location>
        <begin position="1"/>
        <end position="28"/>
    </location>
</feature>
<proteinExistence type="predicted"/>